<evidence type="ECO:0000313" key="2">
    <source>
        <dbReference type="Proteomes" id="UP000887574"/>
    </source>
</evidence>
<dbReference type="Gene3D" id="2.60.40.150">
    <property type="entry name" value="C2 domain"/>
    <property type="match status" value="1"/>
</dbReference>
<dbReference type="PANTHER" id="PTHR46129:SF2">
    <property type="entry name" value="SYNAPTOTAGMIN 14, ISOFORM D"/>
    <property type="match status" value="1"/>
</dbReference>
<keyword evidence="2" id="KW-1185">Reference proteome</keyword>
<evidence type="ECO:0000259" key="1">
    <source>
        <dbReference type="PROSITE" id="PS50004"/>
    </source>
</evidence>
<dbReference type="PROSITE" id="PS50004">
    <property type="entry name" value="C2"/>
    <property type="match status" value="1"/>
</dbReference>
<dbReference type="Pfam" id="PF00168">
    <property type="entry name" value="C2"/>
    <property type="match status" value="1"/>
</dbReference>
<accession>A0A915EQK1</accession>
<organism evidence="2 3">
    <name type="scientific">Ditylenchus dipsaci</name>
    <dbReference type="NCBI Taxonomy" id="166011"/>
    <lineage>
        <taxon>Eukaryota</taxon>
        <taxon>Metazoa</taxon>
        <taxon>Ecdysozoa</taxon>
        <taxon>Nematoda</taxon>
        <taxon>Chromadorea</taxon>
        <taxon>Rhabditida</taxon>
        <taxon>Tylenchina</taxon>
        <taxon>Tylenchomorpha</taxon>
        <taxon>Sphaerularioidea</taxon>
        <taxon>Anguinidae</taxon>
        <taxon>Anguininae</taxon>
        <taxon>Ditylenchus</taxon>
    </lineage>
</organism>
<dbReference type="AlphaFoldDB" id="A0A915EQK1"/>
<proteinExistence type="predicted"/>
<evidence type="ECO:0000313" key="3">
    <source>
        <dbReference type="WBParaSite" id="jg7886"/>
    </source>
</evidence>
<protein>
    <submittedName>
        <fullName evidence="3">C2 domain-containing protein</fullName>
    </submittedName>
</protein>
<dbReference type="GO" id="GO:0005543">
    <property type="term" value="F:phospholipid binding"/>
    <property type="evidence" value="ECO:0007669"/>
    <property type="project" value="TreeGrafter"/>
</dbReference>
<dbReference type="SUPFAM" id="SSF49562">
    <property type="entry name" value="C2 domain (Calcium/lipid-binding domain, CaLB)"/>
    <property type="match status" value="1"/>
</dbReference>
<reference evidence="3" key="1">
    <citation type="submission" date="2022-11" db="UniProtKB">
        <authorList>
            <consortium name="WormBaseParasite"/>
        </authorList>
    </citation>
    <scope>IDENTIFICATION</scope>
</reference>
<dbReference type="WBParaSite" id="jg7886">
    <property type="protein sequence ID" value="jg7886"/>
    <property type="gene ID" value="jg7886"/>
</dbReference>
<sequence length="117" mass="13076">MFFIILDTFVRVSALSAAGEELGKHKSETVKSNLEPNYNDTAVFQISSADLESSNMLIQVFSYCGILRRKVLLGWICVGGENANSADAQQHWQEMIMGMGTTVSKWHNLMKPSHPRN</sequence>
<feature type="domain" description="C2" evidence="1">
    <location>
        <begin position="1"/>
        <end position="107"/>
    </location>
</feature>
<dbReference type="InterPro" id="IPR035892">
    <property type="entry name" value="C2_domain_sf"/>
</dbReference>
<name>A0A915EQK1_9BILA</name>
<dbReference type="InterPro" id="IPR043541">
    <property type="entry name" value="SYT14/14L/16"/>
</dbReference>
<dbReference type="PANTHER" id="PTHR46129">
    <property type="entry name" value="SYNAPTOTAGMIN 14, ISOFORM D"/>
    <property type="match status" value="1"/>
</dbReference>
<dbReference type="InterPro" id="IPR000008">
    <property type="entry name" value="C2_dom"/>
</dbReference>
<dbReference type="Proteomes" id="UP000887574">
    <property type="component" value="Unplaced"/>
</dbReference>